<dbReference type="Gene3D" id="1.10.1760.20">
    <property type="match status" value="1"/>
</dbReference>
<sequence>MSKPGQTGKLRMVGEQTITEKEENMKTKELVRDAFLAAILLVLQVSLSWLPNVELVSLLLILYTLVFRRHVWFILYVFVILEGLIYGFGLWWFSYLYVWAILCGSVFLMGWNGKPRSISAALLAGIFGMLFGLLCAVSYFFTGGIGAAFAWWTAGIPFDIVHGISNFAVTLLLFDPLYRLLGRLKNQF</sequence>
<keyword evidence="1" id="KW-0812">Transmembrane</keyword>
<dbReference type="Proteomes" id="UP000095651">
    <property type="component" value="Unassembled WGS sequence"/>
</dbReference>
<feature type="transmembrane region" description="Helical" evidence="1">
    <location>
        <begin position="160"/>
        <end position="178"/>
    </location>
</feature>
<feature type="transmembrane region" description="Helical" evidence="1">
    <location>
        <begin position="94"/>
        <end position="111"/>
    </location>
</feature>
<keyword evidence="1" id="KW-0472">Membrane</keyword>
<protein>
    <submittedName>
        <fullName evidence="2">Metal ion ABC transporter membrane-spanning subunit</fullName>
    </submittedName>
</protein>
<evidence type="ECO:0000313" key="3">
    <source>
        <dbReference type="Proteomes" id="UP000095651"/>
    </source>
</evidence>
<proteinExistence type="predicted"/>
<keyword evidence="1" id="KW-1133">Transmembrane helix</keyword>
<accession>A0A174G6E2</accession>
<dbReference type="AlphaFoldDB" id="A0A174G6E2"/>
<feature type="transmembrane region" description="Helical" evidence="1">
    <location>
        <begin position="34"/>
        <end position="63"/>
    </location>
</feature>
<organism evidence="2 3">
    <name type="scientific">Hungatella hathewayi</name>
    <dbReference type="NCBI Taxonomy" id="154046"/>
    <lineage>
        <taxon>Bacteria</taxon>
        <taxon>Bacillati</taxon>
        <taxon>Bacillota</taxon>
        <taxon>Clostridia</taxon>
        <taxon>Lachnospirales</taxon>
        <taxon>Lachnospiraceae</taxon>
        <taxon>Hungatella</taxon>
    </lineage>
</organism>
<name>A0A174G6E2_9FIRM</name>
<evidence type="ECO:0000313" key="2">
    <source>
        <dbReference type="EMBL" id="CUO55935.1"/>
    </source>
</evidence>
<reference evidence="2 3" key="1">
    <citation type="submission" date="2015-09" db="EMBL/GenBank/DDBJ databases">
        <authorList>
            <consortium name="Pathogen Informatics"/>
        </authorList>
    </citation>
    <scope>NUCLEOTIDE SEQUENCE [LARGE SCALE GENOMIC DNA]</scope>
    <source>
        <strain evidence="2 3">2789STDY5608850</strain>
    </source>
</reference>
<dbReference type="EMBL" id="CYZE01000008">
    <property type="protein sequence ID" value="CUO55935.1"/>
    <property type="molecule type" value="Genomic_DNA"/>
</dbReference>
<feature type="transmembrane region" description="Helical" evidence="1">
    <location>
        <begin position="123"/>
        <end position="154"/>
    </location>
</feature>
<gene>
    <name evidence="2" type="ORF">ERS852407_03191</name>
</gene>
<evidence type="ECO:0000256" key="1">
    <source>
        <dbReference type="SAM" id="Phobius"/>
    </source>
</evidence>
<feature type="transmembrane region" description="Helical" evidence="1">
    <location>
        <begin position="70"/>
        <end position="88"/>
    </location>
</feature>